<dbReference type="SUPFAM" id="SSF53474">
    <property type="entry name" value="alpha/beta-Hydrolases"/>
    <property type="match status" value="1"/>
</dbReference>
<protein>
    <recommendedName>
        <fullName evidence="3">Palmitoyl-protein thioesterase 1</fullName>
        <ecNumber evidence="2">3.1.2.22</ecNumber>
    </recommendedName>
    <alternativeName>
        <fullName evidence="8">Palmitoyl-protein hydrolase 1</fullName>
    </alternativeName>
</protein>
<dbReference type="GeneID" id="105365695"/>
<keyword evidence="11" id="KW-1185">Reference proteome</keyword>
<dbReference type="GO" id="GO:0005764">
    <property type="term" value="C:lysosome"/>
    <property type="evidence" value="ECO:0007669"/>
    <property type="project" value="TreeGrafter"/>
</dbReference>
<evidence type="ECO:0000256" key="4">
    <source>
        <dbReference type="ARBA" id="ARBA00022729"/>
    </source>
</evidence>
<evidence type="ECO:0000256" key="6">
    <source>
        <dbReference type="ARBA" id="ARBA00023157"/>
    </source>
</evidence>
<evidence type="ECO:0000256" key="3">
    <source>
        <dbReference type="ARBA" id="ARBA00014212"/>
    </source>
</evidence>
<proteinExistence type="inferred from homology"/>
<dbReference type="CTD" id="5538"/>
<keyword evidence="4 10" id="KW-0732">Signal</keyword>
<keyword evidence="6" id="KW-1015">Disulfide bond</keyword>
<evidence type="ECO:0000256" key="9">
    <source>
        <dbReference type="ARBA" id="ARBA00047409"/>
    </source>
</evidence>
<dbReference type="Gene3D" id="3.40.50.1820">
    <property type="entry name" value="alpha/beta hydrolase"/>
    <property type="match status" value="1"/>
</dbReference>
<comment type="catalytic activity">
    <reaction evidence="9">
        <text>S-hexadecanoyl-L-cysteinyl-[protein] + H2O = L-cysteinyl-[protein] + hexadecanoate + H(+)</text>
        <dbReference type="Rhea" id="RHEA:19233"/>
        <dbReference type="Rhea" id="RHEA-COMP:10131"/>
        <dbReference type="Rhea" id="RHEA-COMP:11032"/>
        <dbReference type="ChEBI" id="CHEBI:7896"/>
        <dbReference type="ChEBI" id="CHEBI:15377"/>
        <dbReference type="ChEBI" id="CHEBI:15378"/>
        <dbReference type="ChEBI" id="CHEBI:29950"/>
        <dbReference type="ChEBI" id="CHEBI:74151"/>
        <dbReference type="EC" id="3.1.2.22"/>
    </reaction>
    <physiologicalReaction direction="left-to-right" evidence="9">
        <dbReference type="Rhea" id="RHEA:19234"/>
    </physiologicalReaction>
</comment>
<dbReference type="Proteomes" id="UP000695007">
    <property type="component" value="Unplaced"/>
</dbReference>
<feature type="chain" id="PRO_5042474352" description="Palmitoyl-protein thioesterase 1" evidence="10">
    <location>
        <begin position="21"/>
        <end position="300"/>
    </location>
</feature>
<dbReference type="PANTHER" id="PTHR11247:SF8">
    <property type="entry name" value="PALMITOYL-PROTEIN THIOESTERASE 1"/>
    <property type="match status" value="1"/>
</dbReference>
<gene>
    <name evidence="12" type="primary">LOC105365695</name>
</gene>
<dbReference type="GO" id="GO:0006898">
    <property type="term" value="P:receptor-mediated endocytosis"/>
    <property type="evidence" value="ECO:0007669"/>
    <property type="project" value="TreeGrafter"/>
</dbReference>
<organism evidence="11 12">
    <name type="scientific">Ceratosolen solmsi marchali</name>
    <dbReference type="NCBI Taxonomy" id="326594"/>
    <lineage>
        <taxon>Eukaryota</taxon>
        <taxon>Metazoa</taxon>
        <taxon>Ecdysozoa</taxon>
        <taxon>Arthropoda</taxon>
        <taxon>Hexapoda</taxon>
        <taxon>Insecta</taxon>
        <taxon>Pterygota</taxon>
        <taxon>Neoptera</taxon>
        <taxon>Endopterygota</taxon>
        <taxon>Hymenoptera</taxon>
        <taxon>Apocrita</taxon>
        <taxon>Proctotrupomorpha</taxon>
        <taxon>Chalcidoidea</taxon>
        <taxon>Agaonidae</taxon>
        <taxon>Agaoninae</taxon>
        <taxon>Ceratosolen</taxon>
    </lineage>
</organism>
<dbReference type="FunFam" id="3.40.50.1820:FF:000107">
    <property type="entry name" value="Palmitoyl-protein thioesterase 1"/>
    <property type="match status" value="1"/>
</dbReference>
<comment type="similarity">
    <text evidence="1">Belongs to the palmitoyl-protein thioesterase family.</text>
</comment>
<feature type="signal peptide" evidence="10">
    <location>
        <begin position="1"/>
        <end position="20"/>
    </location>
</feature>
<name>A0AAJ6YQ92_9HYME</name>
<dbReference type="InterPro" id="IPR002472">
    <property type="entry name" value="Palm_thioest"/>
</dbReference>
<dbReference type="RefSeq" id="XP_011502224.1">
    <property type="nucleotide sequence ID" value="XM_011503922.1"/>
</dbReference>
<evidence type="ECO:0000256" key="7">
    <source>
        <dbReference type="ARBA" id="ARBA00023180"/>
    </source>
</evidence>
<evidence type="ECO:0000313" key="12">
    <source>
        <dbReference type="RefSeq" id="XP_011502224.1"/>
    </source>
</evidence>
<dbReference type="GO" id="GO:0008474">
    <property type="term" value="F:palmitoyl-(protein) hydrolase activity"/>
    <property type="evidence" value="ECO:0007669"/>
    <property type="project" value="UniProtKB-EC"/>
</dbReference>
<dbReference type="EC" id="3.1.2.22" evidence="2"/>
<evidence type="ECO:0000256" key="10">
    <source>
        <dbReference type="SAM" id="SignalP"/>
    </source>
</evidence>
<evidence type="ECO:0000256" key="5">
    <source>
        <dbReference type="ARBA" id="ARBA00022801"/>
    </source>
</evidence>
<dbReference type="AlphaFoldDB" id="A0AAJ6YQ92"/>
<dbReference type="Pfam" id="PF02089">
    <property type="entry name" value="Palm_thioest"/>
    <property type="match status" value="1"/>
</dbReference>
<sequence length="300" mass="34691">MINIFRIEVSLLLLTRLCVTSYTTKVPVVLWHGMGDSCCFSYSLGKVKSVLEENIPGVYVKSIRIGTNNIEDVENSFFKSVNEQIEQVCQELSMDEKLKHGYNAIGFSQGAQFLRAVAQKCGGPQMQNLISLGGQHQGVYGLPNCASIKHYFCDMIRRMLHYAAYTKYVQNNLVQAQFWHDPNREEEYRKRSTFLSDINNELQINETYKRNLKKLKNLVLVKFDHDQMVQPAISEWFGFYKPGQAVEIETLHNSKLYIEDRLGLKEMDANGKLHFISLDSKHLQFDIEWFIEAIINKFLV</sequence>
<evidence type="ECO:0000256" key="1">
    <source>
        <dbReference type="ARBA" id="ARBA00010758"/>
    </source>
</evidence>
<evidence type="ECO:0000313" key="11">
    <source>
        <dbReference type="Proteomes" id="UP000695007"/>
    </source>
</evidence>
<reference evidence="12" key="1">
    <citation type="submission" date="2025-08" db="UniProtKB">
        <authorList>
            <consortium name="RefSeq"/>
        </authorList>
    </citation>
    <scope>IDENTIFICATION</scope>
</reference>
<dbReference type="PRINTS" id="PR00414">
    <property type="entry name" value="PPTHIESTRASE"/>
</dbReference>
<dbReference type="KEGG" id="csol:105365695"/>
<keyword evidence="5" id="KW-0378">Hydrolase</keyword>
<keyword evidence="7" id="KW-0325">Glycoprotein</keyword>
<evidence type="ECO:0000256" key="8">
    <source>
        <dbReference type="ARBA" id="ARBA00031934"/>
    </source>
</evidence>
<dbReference type="PANTHER" id="PTHR11247">
    <property type="entry name" value="PALMITOYL-PROTEIN THIOESTERASE/DOLICHYLDIPHOSPHATASE 1"/>
    <property type="match status" value="1"/>
</dbReference>
<accession>A0AAJ6YQ92</accession>
<evidence type="ECO:0000256" key="2">
    <source>
        <dbReference type="ARBA" id="ARBA00012423"/>
    </source>
</evidence>
<dbReference type="InterPro" id="IPR029058">
    <property type="entry name" value="AB_hydrolase_fold"/>
</dbReference>